<dbReference type="NCBIfam" id="TIGR02532">
    <property type="entry name" value="IV_pilin_GFxxxE"/>
    <property type="match status" value="1"/>
</dbReference>
<comment type="caution">
    <text evidence="3">The sequence shown here is derived from an EMBL/GenBank/DDBJ whole genome shotgun (WGS) entry which is preliminary data.</text>
</comment>
<dbReference type="InterPro" id="IPR045584">
    <property type="entry name" value="Pilin-like"/>
</dbReference>
<name>A0A1C2R3B4_ACIPI</name>
<evidence type="ECO:0000313" key="4">
    <source>
        <dbReference type="Proteomes" id="UP000294065"/>
    </source>
</evidence>
<dbReference type="AlphaFoldDB" id="A0A1C2R3B4"/>
<dbReference type="InterPro" id="IPR000983">
    <property type="entry name" value="Bac_GSPG_pilin"/>
</dbReference>
<evidence type="ECO:0000256" key="2">
    <source>
        <dbReference type="SAM" id="Phobius"/>
    </source>
</evidence>
<dbReference type="InterPro" id="IPR031982">
    <property type="entry name" value="PilE-like"/>
</dbReference>
<dbReference type="Proteomes" id="UP000294065">
    <property type="component" value="Unassembled WGS sequence"/>
</dbReference>
<dbReference type="PANTHER" id="PTHR30093">
    <property type="entry name" value="GENERAL SECRETION PATHWAY PROTEIN G"/>
    <property type="match status" value="1"/>
</dbReference>
<dbReference type="GO" id="GO:0043683">
    <property type="term" value="P:type IV pilus assembly"/>
    <property type="evidence" value="ECO:0007669"/>
    <property type="project" value="InterPro"/>
</dbReference>
<dbReference type="PRINTS" id="PR00813">
    <property type="entry name" value="BCTERIALGSPG"/>
</dbReference>
<protein>
    <submittedName>
        <fullName evidence="3">Prepilin-type N-terminal cleavage/methylation domain-containing protein</fullName>
    </submittedName>
</protein>
<dbReference type="Pfam" id="PF07963">
    <property type="entry name" value="N_methyl"/>
    <property type="match status" value="1"/>
</dbReference>
<dbReference type="PANTHER" id="PTHR30093:SF47">
    <property type="entry name" value="TYPE IV PILUS NON-CORE MINOR PILIN PILE"/>
    <property type="match status" value="1"/>
</dbReference>
<dbReference type="GO" id="GO:0015628">
    <property type="term" value="P:protein secretion by the type II secretion system"/>
    <property type="evidence" value="ECO:0007669"/>
    <property type="project" value="InterPro"/>
</dbReference>
<gene>
    <name evidence="3" type="ORF">EXD98_07500</name>
</gene>
<keyword evidence="2" id="KW-0812">Transmembrane</keyword>
<evidence type="ECO:0000256" key="1">
    <source>
        <dbReference type="ARBA" id="ARBA00022481"/>
    </source>
</evidence>
<keyword evidence="1" id="KW-0488">Methylation</keyword>
<proteinExistence type="predicted"/>
<sequence length="141" mass="15188">MKNGFTLIELMIVVAIIAILAAIATPSYLQYLRKGHRTAVQSEMMNIAQTLESEKVVHNRYPSNATITSIYGSSVSPQQGQALYNLAFSSITDSSWVLTATPIATSSQAGDGIICLNDQGQKFWAKGATDCALSATSNWLQ</sequence>
<dbReference type="Gene3D" id="3.30.700.10">
    <property type="entry name" value="Glycoprotein, Type 4 Pilin"/>
    <property type="match status" value="1"/>
</dbReference>
<keyword evidence="2" id="KW-0472">Membrane</keyword>
<dbReference type="SUPFAM" id="SSF54523">
    <property type="entry name" value="Pili subunits"/>
    <property type="match status" value="1"/>
</dbReference>
<feature type="transmembrane region" description="Helical" evidence="2">
    <location>
        <begin position="6"/>
        <end position="29"/>
    </location>
</feature>
<accession>A0A1C2R3B4</accession>
<dbReference type="RefSeq" id="WP_014207809.1">
    <property type="nucleotide sequence ID" value="NZ_BHGB01000001.1"/>
</dbReference>
<dbReference type="InterPro" id="IPR012902">
    <property type="entry name" value="N_methyl_site"/>
</dbReference>
<dbReference type="Pfam" id="PF16732">
    <property type="entry name" value="ComP_DUS"/>
    <property type="match status" value="1"/>
</dbReference>
<evidence type="ECO:0000313" key="3">
    <source>
        <dbReference type="EMBL" id="RZH29987.1"/>
    </source>
</evidence>
<dbReference type="GO" id="GO:0015627">
    <property type="term" value="C:type II protein secretion system complex"/>
    <property type="evidence" value="ECO:0007669"/>
    <property type="project" value="InterPro"/>
</dbReference>
<dbReference type="OMA" id="ATHCWTH"/>
<reference evidence="3 4" key="1">
    <citation type="submission" date="2019-02" db="EMBL/GenBank/DDBJ databases">
        <title>The Batch Genome Submission of Acinetobacter spp. strains.</title>
        <authorList>
            <person name="Qin J."/>
            <person name="Hu Y."/>
            <person name="Ye H."/>
            <person name="Wei L."/>
            <person name="Feng Y."/>
            <person name="Zong Z."/>
        </authorList>
    </citation>
    <scope>NUCLEOTIDE SEQUENCE [LARGE SCALE GENOMIC DNA]</scope>
    <source>
        <strain evidence="3 4">WCHAP100012</strain>
    </source>
</reference>
<organism evidence="3 4">
    <name type="scientific">Acinetobacter pittii</name>
    <name type="common">Acinetobacter genomosp. 3</name>
    <dbReference type="NCBI Taxonomy" id="48296"/>
    <lineage>
        <taxon>Bacteria</taxon>
        <taxon>Pseudomonadati</taxon>
        <taxon>Pseudomonadota</taxon>
        <taxon>Gammaproteobacteria</taxon>
        <taxon>Moraxellales</taxon>
        <taxon>Moraxellaceae</taxon>
        <taxon>Acinetobacter</taxon>
        <taxon>Acinetobacter calcoaceticus/baumannii complex</taxon>
    </lineage>
</organism>
<dbReference type="EMBL" id="SGTH01000002">
    <property type="protein sequence ID" value="RZH29987.1"/>
    <property type="molecule type" value="Genomic_DNA"/>
</dbReference>
<keyword evidence="2" id="KW-1133">Transmembrane helix</keyword>